<proteinExistence type="predicted"/>
<evidence type="ECO:0000313" key="2">
    <source>
        <dbReference type="Proteomes" id="UP000239494"/>
    </source>
</evidence>
<protein>
    <submittedName>
        <fullName evidence="1">Uncharacterized protein</fullName>
    </submittedName>
</protein>
<comment type="caution">
    <text evidence="1">The sequence shown here is derived from an EMBL/GenBank/DDBJ whole genome shotgun (WGS) entry which is preliminary data.</text>
</comment>
<reference evidence="1 2" key="1">
    <citation type="submission" date="2018-03" db="EMBL/GenBank/DDBJ databases">
        <title>Genomic Encyclopedia of Archaeal and Bacterial Type Strains, Phase II (KMG-II): from individual species to whole genera.</title>
        <authorList>
            <person name="Goeker M."/>
        </authorList>
    </citation>
    <scope>NUCLEOTIDE SEQUENCE [LARGE SCALE GENOMIC DNA]</scope>
    <source>
        <strain evidence="1 2">DSM 44720</strain>
    </source>
</reference>
<gene>
    <name evidence="1" type="ORF">CLV43_114198</name>
</gene>
<sequence>MSSALAIPGDGRKVTACCSGHHEASDCLCCAECTTNVEVGRMNPADRATEATDDRERAAQRRLTARRAEQLVTAAAIDDCLRSLAEATANVVHQANAVHVQVPDHAPTTNRWFASGVLV</sequence>
<dbReference type="AlphaFoldDB" id="A0A2T0SPE5"/>
<organism evidence="1 2">
    <name type="scientific">Umezawaea tangerina</name>
    <dbReference type="NCBI Taxonomy" id="84725"/>
    <lineage>
        <taxon>Bacteria</taxon>
        <taxon>Bacillati</taxon>
        <taxon>Actinomycetota</taxon>
        <taxon>Actinomycetes</taxon>
        <taxon>Pseudonocardiales</taxon>
        <taxon>Pseudonocardiaceae</taxon>
        <taxon>Umezawaea</taxon>
    </lineage>
</organism>
<name>A0A2T0SPE5_9PSEU</name>
<evidence type="ECO:0000313" key="1">
    <source>
        <dbReference type="EMBL" id="PRY35280.1"/>
    </source>
</evidence>
<dbReference type="EMBL" id="PVTF01000014">
    <property type="protein sequence ID" value="PRY35280.1"/>
    <property type="molecule type" value="Genomic_DNA"/>
</dbReference>
<keyword evidence="2" id="KW-1185">Reference proteome</keyword>
<dbReference type="RefSeq" id="WP_106193777.1">
    <property type="nucleotide sequence ID" value="NZ_PVTF01000014.1"/>
</dbReference>
<accession>A0A2T0SPE5</accession>
<dbReference type="Proteomes" id="UP000239494">
    <property type="component" value="Unassembled WGS sequence"/>
</dbReference>